<name>A0ABV7HFW2_9GAMM</name>
<proteinExistence type="predicted"/>
<reference evidence="3" key="1">
    <citation type="journal article" date="2019" name="Int. J. Syst. Evol. Microbiol.">
        <title>The Global Catalogue of Microorganisms (GCM) 10K type strain sequencing project: providing services to taxonomists for standard genome sequencing and annotation.</title>
        <authorList>
            <consortium name="The Broad Institute Genomics Platform"/>
            <consortium name="The Broad Institute Genome Sequencing Center for Infectious Disease"/>
            <person name="Wu L."/>
            <person name="Ma J."/>
        </authorList>
    </citation>
    <scope>NUCLEOTIDE SEQUENCE [LARGE SCALE GENOMIC DNA]</scope>
    <source>
        <strain evidence="3">KCTC 52438</strain>
    </source>
</reference>
<keyword evidence="3" id="KW-1185">Reference proteome</keyword>
<dbReference type="PANTHER" id="PTHR24347">
    <property type="entry name" value="SERINE/THREONINE-PROTEIN KINASE"/>
    <property type="match status" value="1"/>
</dbReference>
<evidence type="ECO:0000313" key="2">
    <source>
        <dbReference type="EMBL" id="MFC3152733.1"/>
    </source>
</evidence>
<dbReference type="InterPro" id="IPR000719">
    <property type="entry name" value="Prot_kinase_dom"/>
</dbReference>
<evidence type="ECO:0000313" key="3">
    <source>
        <dbReference type="Proteomes" id="UP001595476"/>
    </source>
</evidence>
<feature type="domain" description="Protein kinase" evidence="1">
    <location>
        <begin position="1"/>
        <end position="291"/>
    </location>
</feature>
<dbReference type="RefSeq" id="WP_386722658.1">
    <property type="nucleotide sequence ID" value="NZ_JBHRSZ010000007.1"/>
</dbReference>
<dbReference type="EMBL" id="JBHRSZ010000007">
    <property type="protein sequence ID" value="MFC3152733.1"/>
    <property type="molecule type" value="Genomic_DNA"/>
</dbReference>
<dbReference type="Pfam" id="PF00069">
    <property type="entry name" value="Pkinase"/>
    <property type="match status" value="1"/>
</dbReference>
<evidence type="ECO:0000259" key="1">
    <source>
        <dbReference type="PROSITE" id="PS50011"/>
    </source>
</evidence>
<organism evidence="2 3">
    <name type="scientific">Litoribrevibacter euphylliae</name>
    <dbReference type="NCBI Taxonomy" id="1834034"/>
    <lineage>
        <taxon>Bacteria</taxon>
        <taxon>Pseudomonadati</taxon>
        <taxon>Pseudomonadota</taxon>
        <taxon>Gammaproteobacteria</taxon>
        <taxon>Oceanospirillales</taxon>
        <taxon>Oceanospirillaceae</taxon>
        <taxon>Litoribrevibacter</taxon>
    </lineage>
</organism>
<accession>A0ABV7HFW2</accession>
<dbReference type="Gene3D" id="1.10.510.10">
    <property type="entry name" value="Transferase(Phosphotransferase) domain 1"/>
    <property type="match status" value="1"/>
</dbReference>
<dbReference type="InterPro" id="IPR008271">
    <property type="entry name" value="Ser/Thr_kinase_AS"/>
</dbReference>
<keyword evidence="2" id="KW-0808">Transferase</keyword>
<dbReference type="SUPFAM" id="SSF56112">
    <property type="entry name" value="Protein kinase-like (PK-like)"/>
    <property type="match status" value="1"/>
</dbReference>
<dbReference type="PROSITE" id="PS00108">
    <property type="entry name" value="PROTEIN_KINASE_ST"/>
    <property type="match status" value="1"/>
</dbReference>
<protein>
    <submittedName>
        <fullName evidence="2">Protein kinase</fullName>
    </submittedName>
</protein>
<sequence>MTALIEVRNALISETTGLAHEEAFAEYQSLPLPIGKGVWRWWHIPSQQWHCIKVRSDKSGRYLLDHECEVLAQIQQPCAPQLIQKIVTPHQTIMITRYVEGNTLAAVIRRKGPGFQGHQQVMMHLVDALVECHKSHIVHGDIKPNNLILAVGDASGVGNGVGNGDSDDCDSTVRLIDFGHAMAVGSNLSQLSYRGFSPSYSHPSLKQGRIRVTPDLDWYAFFVVMHVTCHGTLPTLNWASEQPLIDGFLSMIQGSGLPTFYQRYLSQRLADLDLSVSHELGLNKHRNQCSE</sequence>
<dbReference type="Proteomes" id="UP001595476">
    <property type="component" value="Unassembled WGS sequence"/>
</dbReference>
<dbReference type="GO" id="GO:0016301">
    <property type="term" value="F:kinase activity"/>
    <property type="evidence" value="ECO:0007669"/>
    <property type="project" value="UniProtKB-KW"/>
</dbReference>
<dbReference type="InterPro" id="IPR011009">
    <property type="entry name" value="Kinase-like_dom_sf"/>
</dbReference>
<dbReference type="PROSITE" id="PS50011">
    <property type="entry name" value="PROTEIN_KINASE_DOM"/>
    <property type="match status" value="1"/>
</dbReference>
<keyword evidence="2" id="KW-0418">Kinase</keyword>
<dbReference type="SMART" id="SM00220">
    <property type="entry name" value="S_TKc"/>
    <property type="match status" value="1"/>
</dbReference>
<comment type="caution">
    <text evidence="2">The sequence shown here is derived from an EMBL/GenBank/DDBJ whole genome shotgun (WGS) entry which is preliminary data.</text>
</comment>
<gene>
    <name evidence="2" type="ORF">ACFOEK_16975</name>
</gene>